<evidence type="ECO:0000313" key="7">
    <source>
        <dbReference type="Proteomes" id="UP000596742"/>
    </source>
</evidence>
<dbReference type="GO" id="GO:0007160">
    <property type="term" value="P:cell-matrix adhesion"/>
    <property type="evidence" value="ECO:0007669"/>
    <property type="project" value="TreeGrafter"/>
</dbReference>
<proteinExistence type="predicted"/>
<dbReference type="PANTHER" id="PTHR10082">
    <property type="entry name" value="INTEGRIN BETA SUBUNIT"/>
    <property type="match status" value="1"/>
</dbReference>
<dbReference type="GO" id="GO:0008305">
    <property type="term" value="C:integrin complex"/>
    <property type="evidence" value="ECO:0007669"/>
    <property type="project" value="TreeGrafter"/>
</dbReference>
<dbReference type="GO" id="GO:0005925">
    <property type="term" value="C:focal adhesion"/>
    <property type="evidence" value="ECO:0007669"/>
    <property type="project" value="TreeGrafter"/>
</dbReference>
<dbReference type="GO" id="GO:0098609">
    <property type="term" value="P:cell-cell adhesion"/>
    <property type="evidence" value="ECO:0007669"/>
    <property type="project" value="TreeGrafter"/>
</dbReference>
<organism evidence="6 7">
    <name type="scientific">Mytilus galloprovincialis</name>
    <name type="common">Mediterranean mussel</name>
    <dbReference type="NCBI Taxonomy" id="29158"/>
    <lineage>
        <taxon>Eukaryota</taxon>
        <taxon>Metazoa</taxon>
        <taxon>Spiralia</taxon>
        <taxon>Lophotrochozoa</taxon>
        <taxon>Mollusca</taxon>
        <taxon>Bivalvia</taxon>
        <taxon>Autobranchia</taxon>
        <taxon>Pteriomorphia</taxon>
        <taxon>Mytilida</taxon>
        <taxon>Mytiloidea</taxon>
        <taxon>Mytilidae</taxon>
        <taxon>Mytilinae</taxon>
        <taxon>Mytilus</taxon>
    </lineage>
</organism>
<feature type="domain" description="Integrin beta subunit tail" evidence="5">
    <location>
        <begin position="46"/>
        <end position="126"/>
    </location>
</feature>
<gene>
    <name evidence="6" type="ORF">MGAL_10B081849</name>
</gene>
<dbReference type="Proteomes" id="UP000596742">
    <property type="component" value="Unassembled WGS sequence"/>
</dbReference>
<evidence type="ECO:0000256" key="1">
    <source>
        <dbReference type="ARBA" id="ARBA00022737"/>
    </source>
</evidence>
<evidence type="ECO:0000313" key="6">
    <source>
        <dbReference type="EMBL" id="VDI37197.1"/>
    </source>
</evidence>
<accession>A0A8B6EMG5</accession>
<dbReference type="GO" id="GO:0009986">
    <property type="term" value="C:cell surface"/>
    <property type="evidence" value="ECO:0007669"/>
    <property type="project" value="TreeGrafter"/>
</dbReference>
<sequence>MCHLLQKTLCGGPERGKCECNRCNCAEKSKYQGTTCEDCKGCKVVCRQNKACVQCVVHHTGKYKDSCEENCGDRNISKKLSLPESYNTCEFKDDDDCIFYFTYDYDDNNELKIIAQDKKVNSTSSHNVLYTVYCTTSHKIRSTIHLKQYFIT</sequence>
<protein>
    <submittedName>
        <fullName evidence="6">Integrin beta 1</fullName>
    </submittedName>
</protein>
<keyword evidence="7" id="KW-1185">Reference proteome</keyword>
<keyword evidence="2" id="KW-1133">Transmembrane helix</keyword>
<keyword evidence="4" id="KW-0325">Glycoprotein</keyword>
<dbReference type="Gene3D" id="4.10.1240.30">
    <property type="match status" value="1"/>
</dbReference>
<evidence type="ECO:0000256" key="4">
    <source>
        <dbReference type="ARBA" id="ARBA00023180"/>
    </source>
</evidence>
<dbReference type="SUPFAM" id="SSF69687">
    <property type="entry name" value="Integrin beta tail domain"/>
    <property type="match status" value="1"/>
</dbReference>
<dbReference type="InterPro" id="IPR012896">
    <property type="entry name" value="Integrin_bsu_tail"/>
</dbReference>
<evidence type="ECO:0000259" key="5">
    <source>
        <dbReference type="SMART" id="SM01242"/>
    </source>
</evidence>
<keyword evidence="3" id="KW-1015">Disulfide bond</keyword>
<dbReference type="SMART" id="SM01242">
    <property type="entry name" value="Integrin_B_tail"/>
    <property type="match status" value="1"/>
</dbReference>
<dbReference type="GO" id="GO:0016477">
    <property type="term" value="P:cell migration"/>
    <property type="evidence" value="ECO:0007669"/>
    <property type="project" value="TreeGrafter"/>
</dbReference>
<keyword evidence="2" id="KW-0472">Membrane</keyword>
<dbReference type="InterPro" id="IPR015812">
    <property type="entry name" value="Integrin_bsu"/>
</dbReference>
<dbReference type="Pfam" id="PF07965">
    <property type="entry name" value="Integrin_B_tail"/>
    <property type="match status" value="1"/>
</dbReference>
<keyword evidence="6" id="KW-0401">Integrin</keyword>
<evidence type="ECO:0000256" key="2">
    <source>
        <dbReference type="ARBA" id="ARBA00022989"/>
    </source>
</evidence>
<dbReference type="EMBL" id="UYJE01005412">
    <property type="protein sequence ID" value="VDI37197.1"/>
    <property type="molecule type" value="Genomic_DNA"/>
</dbReference>
<dbReference type="GO" id="GO:0005178">
    <property type="term" value="F:integrin binding"/>
    <property type="evidence" value="ECO:0007669"/>
    <property type="project" value="TreeGrafter"/>
</dbReference>
<dbReference type="Gene3D" id="2.10.25.10">
    <property type="entry name" value="Laminin"/>
    <property type="match status" value="1"/>
</dbReference>
<dbReference type="InterPro" id="IPR036349">
    <property type="entry name" value="Integrin_bsu_tail_dom_sf"/>
</dbReference>
<dbReference type="GO" id="GO:0033627">
    <property type="term" value="P:cell adhesion mediated by integrin"/>
    <property type="evidence" value="ECO:0007669"/>
    <property type="project" value="TreeGrafter"/>
</dbReference>
<keyword evidence="2" id="KW-0812">Transmembrane</keyword>
<dbReference type="PANTHER" id="PTHR10082:SF60">
    <property type="entry name" value="INTEGRIN BETA-PS"/>
    <property type="match status" value="1"/>
</dbReference>
<dbReference type="GO" id="GO:0007229">
    <property type="term" value="P:integrin-mediated signaling pathway"/>
    <property type="evidence" value="ECO:0007669"/>
    <property type="project" value="UniProtKB-KW"/>
</dbReference>
<name>A0A8B6EMG5_MYTGA</name>
<evidence type="ECO:0000256" key="3">
    <source>
        <dbReference type="ARBA" id="ARBA00023157"/>
    </source>
</evidence>
<keyword evidence="1" id="KW-0677">Repeat</keyword>
<comment type="caution">
    <text evidence="6">The sequence shown here is derived from an EMBL/GenBank/DDBJ whole genome shotgun (WGS) entry which is preliminary data.</text>
</comment>
<dbReference type="OrthoDB" id="410592at2759"/>
<reference evidence="6" key="1">
    <citation type="submission" date="2018-11" db="EMBL/GenBank/DDBJ databases">
        <authorList>
            <person name="Alioto T."/>
            <person name="Alioto T."/>
        </authorList>
    </citation>
    <scope>NUCLEOTIDE SEQUENCE</scope>
</reference>
<dbReference type="AlphaFoldDB" id="A0A8B6EMG5"/>